<gene>
    <name evidence="1" type="ORF">KV113_16735</name>
</gene>
<organism evidence="1 2">
    <name type="scientific">[Mycobacterium] nativiensis</name>
    <dbReference type="NCBI Taxonomy" id="2855503"/>
    <lineage>
        <taxon>Bacteria</taxon>
        <taxon>Bacillati</taxon>
        <taxon>Actinomycetota</taxon>
        <taxon>Actinomycetes</taxon>
        <taxon>Mycobacteriales</taxon>
        <taxon>Mycobacteriaceae</taxon>
        <taxon>Mycolicibacter</taxon>
    </lineage>
</organism>
<protein>
    <submittedName>
        <fullName evidence="1">Uncharacterized protein</fullName>
    </submittedName>
</protein>
<evidence type="ECO:0000313" key="1">
    <source>
        <dbReference type="EMBL" id="MEB3033199.1"/>
    </source>
</evidence>
<comment type="caution">
    <text evidence="1">The sequence shown here is derived from an EMBL/GenBank/DDBJ whole genome shotgun (WGS) entry which is preliminary data.</text>
</comment>
<keyword evidence="2" id="KW-1185">Reference proteome</keyword>
<accession>A0ABU5XYX4</accession>
<sequence length="89" mass="8628">MSAHPARLTQCPPSGAVVDVVSSTGVVVEVVKGALVDEVLTVVVTASGSGSAFAGPAKPGAPEDPIRTANAAAVKAAIAAVEPNRSPAI</sequence>
<dbReference type="EMBL" id="JAYJJU010000017">
    <property type="protein sequence ID" value="MEB3033199.1"/>
    <property type="molecule type" value="Genomic_DNA"/>
</dbReference>
<proteinExistence type="predicted"/>
<dbReference type="Proteomes" id="UP001298593">
    <property type="component" value="Unassembled WGS sequence"/>
</dbReference>
<evidence type="ECO:0000313" key="2">
    <source>
        <dbReference type="Proteomes" id="UP001298593"/>
    </source>
</evidence>
<dbReference type="RefSeq" id="WP_224972618.1">
    <property type="nucleotide sequence ID" value="NZ_JAYJJU010000017.1"/>
</dbReference>
<reference evidence="1 2" key="1">
    <citation type="submission" date="2023-12" db="EMBL/GenBank/DDBJ databases">
        <title>Description of new species of Mycobacterium terrae complex isolated from sewage at the Sao Paulo Zoological Park Foundation in Brazil.</title>
        <authorList>
            <person name="Romagnoli C.L."/>
            <person name="Conceicao E.C."/>
            <person name="Machado E."/>
            <person name="Barreto L.B.P.F."/>
            <person name="Sharma A."/>
            <person name="Silva N.M."/>
            <person name="Marques L.E."/>
            <person name="Juliana M.A."/>
            <person name="Lourenco M.C.S."/>
            <person name="Digiampietri L.A."/>
            <person name="Suffys P.N."/>
            <person name="Viana-Niero C."/>
        </authorList>
    </citation>
    <scope>NUCLEOTIDE SEQUENCE [LARGE SCALE GENOMIC DNA]</scope>
    <source>
        <strain evidence="1 2">MYC340</strain>
    </source>
</reference>
<name>A0ABU5XYX4_9MYCO</name>